<feature type="signal peptide" evidence="2">
    <location>
        <begin position="1"/>
        <end position="16"/>
    </location>
</feature>
<evidence type="ECO:0000313" key="4">
    <source>
        <dbReference type="RefSeq" id="XP_026280665.1"/>
    </source>
</evidence>
<sequence length="116" mass="12287">MCRPRVLCFLKPLAWCGGLTCWIRDNFGAGRTQPCSLLHGTFLSLAPADASAHAPTASMAPHTPATPKRAPSATPQRTPAATPTLLRTPSSTTPMRTRAATPIQIPAPSTQTMTPR</sequence>
<accession>A0A6J1SMV6</accession>
<proteinExistence type="predicted"/>
<feature type="chain" id="PRO_5026789576" evidence="2">
    <location>
        <begin position="17"/>
        <end position="116"/>
    </location>
</feature>
<keyword evidence="3" id="KW-1185">Reference proteome</keyword>
<organism evidence="3 4">
    <name type="scientific">Frankliniella occidentalis</name>
    <name type="common">Western flower thrips</name>
    <name type="synonym">Euthrips occidentalis</name>
    <dbReference type="NCBI Taxonomy" id="133901"/>
    <lineage>
        <taxon>Eukaryota</taxon>
        <taxon>Metazoa</taxon>
        <taxon>Ecdysozoa</taxon>
        <taxon>Arthropoda</taxon>
        <taxon>Hexapoda</taxon>
        <taxon>Insecta</taxon>
        <taxon>Pterygota</taxon>
        <taxon>Neoptera</taxon>
        <taxon>Paraneoptera</taxon>
        <taxon>Thysanoptera</taxon>
        <taxon>Terebrantia</taxon>
        <taxon>Thripoidea</taxon>
        <taxon>Thripidae</taxon>
        <taxon>Frankliniella</taxon>
    </lineage>
</organism>
<name>A0A6J1SMV6_FRAOC</name>
<feature type="region of interest" description="Disordered" evidence="1">
    <location>
        <begin position="50"/>
        <end position="116"/>
    </location>
</feature>
<evidence type="ECO:0000256" key="1">
    <source>
        <dbReference type="SAM" id="MobiDB-lite"/>
    </source>
</evidence>
<dbReference type="Proteomes" id="UP000504606">
    <property type="component" value="Unplaced"/>
</dbReference>
<evidence type="ECO:0000256" key="2">
    <source>
        <dbReference type="SAM" id="SignalP"/>
    </source>
</evidence>
<keyword evidence="2" id="KW-0732">Signal</keyword>
<dbReference type="KEGG" id="foc:113208048"/>
<feature type="compositionally biased region" description="Low complexity" evidence="1">
    <location>
        <begin position="50"/>
        <end position="98"/>
    </location>
</feature>
<protein>
    <submittedName>
        <fullName evidence="4">Uncharacterized protein</fullName>
    </submittedName>
</protein>
<feature type="compositionally biased region" description="Polar residues" evidence="1">
    <location>
        <begin position="107"/>
        <end position="116"/>
    </location>
</feature>
<dbReference type="RefSeq" id="XP_026280665.1">
    <property type="nucleotide sequence ID" value="XM_026424880.2"/>
</dbReference>
<dbReference type="AlphaFoldDB" id="A0A6J1SMV6"/>
<reference evidence="4" key="1">
    <citation type="submission" date="2025-08" db="UniProtKB">
        <authorList>
            <consortium name="RefSeq"/>
        </authorList>
    </citation>
    <scope>IDENTIFICATION</scope>
    <source>
        <tissue evidence="4">Whole organism</tissue>
    </source>
</reference>
<dbReference type="GeneID" id="113208048"/>
<gene>
    <name evidence="4" type="primary">LOC113208048</name>
</gene>
<evidence type="ECO:0000313" key="3">
    <source>
        <dbReference type="Proteomes" id="UP000504606"/>
    </source>
</evidence>